<evidence type="ECO:0000313" key="1">
    <source>
        <dbReference type="EMBL" id="GCB70237.1"/>
    </source>
</evidence>
<keyword evidence="2" id="KW-1185">Reference proteome</keyword>
<proteinExistence type="predicted"/>
<dbReference type="EMBL" id="BFAA01000266">
    <property type="protein sequence ID" value="GCB70237.1"/>
    <property type="molecule type" value="Genomic_DNA"/>
</dbReference>
<dbReference type="Proteomes" id="UP000288216">
    <property type="component" value="Unassembled WGS sequence"/>
</dbReference>
<accession>A0A401PAU2</accession>
<reference evidence="1 2" key="1">
    <citation type="journal article" date="2018" name="Nat. Ecol. Evol.">
        <title>Shark genomes provide insights into elasmobranch evolution and the origin of vertebrates.</title>
        <authorList>
            <person name="Hara Y"/>
            <person name="Yamaguchi K"/>
            <person name="Onimaru K"/>
            <person name="Kadota M"/>
            <person name="Koyanagi M"/>
            <person name="Keeley SD"/>
            <person name="Tatsumi K"/>
            <person name="Tanaka K"/>
            <person name="Motone F"/>
            <person name="Kageyama Y"/>
            <person name="Nozu R"/>
            <person name="Adachi N"/>
            <person name="Nishimura O"/>
            <person name="Nakagawa R"/>
            <person name="Tanegashima C"/>
            <person name="Kiyatake I"/>
            <person name="Matsumoto R"/>
            <person name="Murakumo K"/>
            <person name="Nishida K"/>
            <person name="Terakita A"/>
            <person name="Kuratani S"/>
            <person name="Sato K"/>
            <person name="Hyodo S Kuraku.S."/>
        </authorList>
    </citation>
    <scope>NUCLEOTIDE SEQUENCE [LARGE SCALE GENOMIC DNA]</scope>
</reference>
<name>A0A401PAU2_SCYTO</name>
<organism evidence="1 2">
    <name type="scientific">Scyliorhinus torazame</name>
    <name type="common">Cloudy catshark</name>
    <name type="synonym">Catulus torazame</name>
    <dbReference type="NCBI Taxonomy" id="75743"/>
    <lineage>
        <taxon>Eukaryota</taxon>
        <taxon>Metazoa</taxon>
        <taxon>Chordata</taxon>
        <taxon>Craniata</taxon>
        <taxon>Vertebrata</taxon>
        <taxon>Chondrichthyes</taxon>
        <taxon>Elasmobranchii</taxon>
        <taxon>Galeomorphii</taxon>
        <taxon>Galeoidea</taxon>
        <taxon>Carcharhiniformes</taxon>
        <taxon>Scyliorhinidae</taxon>
        <taxon>Scyliorhinus</taxon>
    </lineage>
</organism>
<dbReference type="AlphaFoldDB" id="A0A401PAU2"/>
<evidence type="ECO:0000313" key="2">
    <source>
        <dbReference type="Proteomes" id="UP000288216"/>
    </source>
</evidence>
<sequence>MDNDVLYRYMNSQIQRMLAPHKITIVLPCRLLWLALPILEICANLRRRKWVGSDVKHPLQGASLNSGKPDLNK</sequence>
<comment type="caution">
    <text evidence="1">The sequence shown here is derived from an EMBL/GenBank/DDBJ whole genome shotgun (WGS) entry which is preliminary data.</text>
</comment>
<protein>
    <submittedName>
        <fullName evidence="1">Uncharacterized protein</fullName>
    </submittedName>
</protein>
<gene>
    <name evidence="1" type="ORF">scyTo_0001227</name>
</gene>